<dbReference type="InterPro" id="IPR010621">
    <property type="entry name" value="DUF1214"/>
</dbReference>
<organism evidence="2 3">
    <name type="scientific">Ensifer adhaerens</name>
    <name type="common">Sinorhizobium morelense</name>
    <dbReference type="NCBI Taxonomy" id="106592"/>
    <lineage>
        <taxon>Bacteria</taxon>
        <taxon>Pseudomonadati</taxon>
        <taxon>Pseudomonadota</taxon>
        <taxon>Alphaproteobacteria</taxon>
        <taxon>Hyphomicrobiales</taxon>
        <taxon>Rhizobiaceae</taxon>
        <taxon>Sinorhizobium/Ensifer group</taxon>
        <taxon>Ensifer</taxon>
    </lineage>
</organism>
<dbReference type="AlphaFoldDB" id="A0A0L8BD68"/>
<dbReference type="RefSeq" id="WP_053253209.1">
    <property type="nucleotide sequence ID" value="NZ_LGAP01000052.1"/>
</dbReference>
<evidence type="ECO:0000313" key="3">
    <source>
        <dbReference type="Proteomes" id="UP000037425"/>
    </source>
</evidence>
<accession>A0A0L8BD68</accession>
<dbReference type="Gene3D" id="2.60.120.600">
    <property type="entry name" value="Domain of unknown function DUF1214, C-terminal domain"/>
    <property type="match status" value="1"/>
</dbReference>
<dbReference type="PATRIC" id="fig|106592.7.peg.6518"/>
<dbReference type="Pfam" id="PF06742">
    <property type="entry name" value="DUF1214"/>
    <property type="match status" value="1"/>
</dbReference>
<dbReference type="Proteomes" id="UP000037425">
    <property type="component" value="Unassembled WGS sequence"/>
</dbReference>
<evidence type="ECO:0000259" key="1">
    <source>
        <dbReference type="Pfam" id="PF06742"/>
    </source>
</evidence>
<gene>
    <name evidence="2" type="ORF">AC244_33970</name>
</gene>
<dbReference type="InterPro" id="IPR012038">
    <property type="entry name" value="UCP009471"/>
</dbReference>
<sequence length="195" mass="20448">MFRIPLLVALTLAIAFGGGIASAVWALKATVGFGSISIGPWVAFPEAQTENADPYAKAHRARAGELLYGGAEGLTFTAQTDDKGEKLSAACSYDVSGLTPQARFWTLYAANADGQPLRPGSDLPSAINSWTVLRAEDSSFTIHVSPIAKPDNWLALRHSGTFRLVLTLLDTPTAGSSGLIDLAMPKVVKTGCGDA</sequence>
<evidence type="ECO:0000313" key="2">
    <source>
        <dbReference type="EMBL" id="KOF12524.1"/>
    </source>
</evidence>
<comment type="caution">
    <text evidence="2">The sequence shown here is derived from an EMBL/GenBank/DDBJ whole genome shotgun (WGS) entry which is preliminary data.</text>
</comment>
<reference evidence="3" key="1">
    <citation type="submission" date="2015-07" db="EMBL/GenBank/DDBJ databases">
        <title>Whole genome sequence of an Ensifer adhaerens strain isolated from a cave pool in the Wind Cave National Park.</title>
        <authorList>
            <person name="Eng W.W.H."/>
            <person name="Gan H.M."/>
            <person name="Barton H.A."/>
            <person name="Savka M.A."/>
        </authorList>
    </citation>
    <scope>NUCLEOTIDE SEQUENCE [LARGE SCALE GENOMIC DNA]</scope>
    <source>
        <strain evidence="3">SD006</strain>
    </source>
</reference>
<feature type="domain" description="DUF1214" evidence="1">
    <location>
        <begin position="72"/>
        <end position="171"/>
    </location>
</feature>
<proteinExistence type="predicted"/>
<dbReference type="SUPFAM" id="SSF160935">
    <property type="entry name" value="VPA0735-like"/>
    <property type="match status" value="1"/>
</dbReference>
<dbReference type="OrthoDB" id="7837485at2"/>
<protein>
    <submittedName>
        <fullName evidence="2">Membrane protein</fullName>
    </submittedName>
</protein>
<dbReference type="PIRSF" id="PIRSF009471">
    <property type="entry name" value="UCP009471"/>
    <property type="match status" value="1"/>
</dbReference>
<dbReference type="InterPro" id="IPR037049">
    <property type="entry name" value="DUF1214_C_sf"/>
</dbReference>
<dbReference type="EMBL" id="LGAP01000052">
    <property type="protein sequence ID" value="KOF12524.1"/>
    <property type="molecule type" value="Genomic_DNA"/>
</dbReference>
<name>A0A0L8BD68_ENSAD</name>